<gene>
    <name evidence="1" type="ORF">KFK09_013816</name>
</gene>
<evidence type="ECO:0000313" key="1">
    <source>
        <dbReference type="EMBL" id="KAI0507688.1"/>
    </source>
</evidence>
<accession>A0A8T3BA47</accession>
<name>A0A8T3BA47_DENNO</name>
<dbReference type="AlphaFoldDB" id="A0A8T3BA47"/>
<dbReference type="Proteomes" id="UP000829196">
    <property type="component" value="Unassembled WGS sequence"/>
</dbReference>
<proteinExistence type="predicted"/>
<comment type="caution">
    <text evidence="1">The sequence shown here is derived from an EMBL/GenBank/DDBJ whole genome shotgun (WGS) entry which is preliminary data.</text>
</comment>
<evidence type="ECO:0000313" key="2">
    <source>
        <dbReference type="Proteomes" id="UP000829196"/>
    </source>
</evidence>
<sequence length="52" mass="6095">MSYRCGINLDRAMAKLKNYILACFICCLLHFFNKIICQAHNCRKIFLLKVVV</sequence>
<reference evidence="1" key="1">
    <citation type="journal article" date="2022" name="Front. Genet.">
        <title>Chromosome-Scale Assembly of the Dendrobium nobile Genome Provides Insights Into the Molecular Mechanism of the Biosynthesis of the Medicinal Active Ingredient of Dendrobium.</title>
        <authorList>
            <person name="Xu Q."/>
            <person name="Niu S.-C."/>
            <person name="Li K.-L."/>
            <person name="Zheng P.-J."/>
            <person name="Zhang X.-J."/>
            <person name="Jia Y."/>
            <person name="Liu Y."/>
            <person name="Niu Y.-X."/>
            <person name="Yu L.-H."/>
            <person name="Chen D.-F."/>
            <person name="Zhang G.-Q."/>
        </authorList>
    </citation>
    <scope>NUCLEOTIDE SEQUENCE</scope>
    <source>
        <tissue evidence="1">Leaf</tissue>
    </source>
</reference>
<protein>
    <submittedName>
        <fullName evidence="1">Uncharacterized protein</fullName>
    </submittedName>
</protein>
<dbReference type="EMBL" id="JAGYWB010000010">
    <property type="protein sequence ID" value="KAI0507688.1"/>
    <property type="molecule type" value="Genomic_DNA"/>
</dbReference>
<keyword evidence="2" id="KW-1185">Reference proteome</keyword>
<organism evidence="1 2">
    <name type="scientific">Dendrobium nobile</name>
    <name type="common">Orchid</name>
    <dbReference type="NCBI Taxonomy" id="94219"/>
    <lineage>
        <taxon>Eukaryota</taxon>
        <taxon>Viridiplantae</taxon>
        <taxon>Streptophyta</taxon>
        <taxon>Embryophyta</taxon>
        <taxon>Tracheophyta</taxon>
        <taxon>Spermatophyta</taxon>
        <taxon>Magnoliopsida</taxon>
        <taxon>Liliopsida</taxon>
        <taxon>Asparagales</taxon>
        <taxon>Orchidaceae</taxon>
        <taxon>Epidendroideae</taxon>
        <taxon>Malaxideae</taxon>
        <taxon>Dendrobiinae</taxon>
        <taxon>Dendrobium</taxon>
    </lineage>
</organism>